<gene>
    <name evidence="1" type="ORF">UK15_30315</name>
</gene>
<name>A0A0M2GKL2_9ACTN</name>
<protein>
    <submittedName>
        <fullName evidence="1">Uncharacterized protein</fullName>
    </submittedName>
</protein>
<dbReference type="EMBL" id="JYJH01000028">
    <property type="protein sequence ID" value="KJK35698.1"/>
    <property type="molecule type" value="Genomic_DNA"/>
</dbReference>
<keyword evidence="2" id="KW-1185">Reference proteome</keyword>
<dbReference type="AlphaFoldDB" id="A0A0M2GKL2"/>
<comment type="caution">
    <text evidence="1">The sequence shown here is derived from an EMBL/GenBank/DDBJ whole genome shotgun (WGS) entry which is preliminary data.</text>
</comment>
<dbReference type="STRING" id="284040.UK15_30315"/>
<reference evidence="2" key="1">
    <citation type="submission" date="2015-02" db="EMBL/GenBank/DDBJ databases">
        <authorList>
            <person name="Ju K.-S."/>
            <person name="Doroghazi J.R."/>
            <person name="Metcalf W."/>
        </authorList>
    </citation>
    <scope>NUCLEOTIDE SEQUENCE [LARGE SCALE GENOMIC DNA]</scope>
    <source>
        <strain evidence="2">NRRL B-16380</strain>
    </source>
</reference>
<dbReference type="Proteomes" id="UP000034786">
    <property type="component" value="Unassembled WGS sequence"/>
</dbReference>
<accession>A0A0M2GKL2</accession>
<sequence>MMTVASIGKAPGAAESAAAEDPIDVETISSRTASVLAMKMGTSTREDMDSAMPAIVGHLNLLLCEDLGADRDQEVRALIRKGYTLIDPSKRPAEGTPSFGAFLYLRDVALLTRRLLWIYTERNGLGAP</sequence>
<dbReference type="PATRIC" id="fig|284040.3.peg.4457"/>
<organism evidence="1 2">
    <name type="scientific">Streptomyces variegatus</name>
    <dbReference type="NCBI Taxonomy" id="284040"/>
    <lineage>
        <taxon>Bacteria</taxon>
        <taxon>Bacillati</taxon>
        <taxon>Actinomycetota</taxon>
        <taxon>Actinomycetes</taxon>
        <taxon>Kitasatosporales</taxon>
        <taxon>Streptomycetaceae</taxon>
        <taxon>Streptomyces</taxon>
    </lineage>
</organism>
<proteinExistence type="predicted"/>
<evidence type="ECO:0000313" key="2">
    <source>
        <dbReference type="Proteomes" id="UP000034786"/>
    </source>
</evidence>
<evidence type="ECO:0000313" key="1">
    <source>
        <dbReference type="EMBL" id="KJK35698.1"/>
    </source>
</evidence>